<proteinExistence type="predicted"/>
<name>A0ABP8DX06_9ACTN</name>
<organism evidence="1 2">
    <name type="scientific">Dactylosporangium darangshiense</name>
    <dbReference type="NCBI Taxonomy" id="579108"/>
    <lineage>
        <taxon>Bacteria</taxon>
        <taxon>Bacillati</taxon>
        <taxon>Actinomycetota</taxon>
        <taxon>Actinomycetes</taxon>
        <taxon>Micromonosporales</taxon>
        <taxon>Micromonosporaceae</taxon>
        <taxon>Dactylosporangium</taxon>
    </lineage>
</organism>
<accession>A0ABP8DX06</accession>
<keyword evidence="2" id="KW-1185">Reference proteome</keyword>
<gene>
    <name evidence="1" type="ORF">GCM10022255_116130</name>
</gene>
<reference evidence="2" key="1">
    <citation type="journal article" date="2019" name="Int. J. Syst. Evol. Microbiol.">
        <title>The Global Catalogue of Microorganisms (GCM) 10K type strain sequencing project: providing services to taxonomists for standard genome sequencing and annotation.</title>
        <authorList>
            <consortium name="The Broad Institute Genomics Platform"/>
            <consortium name="The Broad Institute Genome Sequencing Center for Infectious Disease"/>
            <person name="Wu L."/>
            <person name="Ma J."/>
        </authorList>
    </citation>
    <scope>NUCLEOTIDE SEQUENCE [LARGE SCALE GENOMIC DNA]</scope>
    <source>
        <strain evidence="2">JCM 17441</strain>
    </source>
</reference>
<evidence type="ECO:0000313" key="1">
    <source>
        <dbReference type="EMBL" id="GAA4264249.1"/>
    </source>
</evidence>
<protein>
    <submittedName>
        <fullName evidence="1">Uncharacterized protein</fullName>
    </submittedName>
</protein>
<dbReference type="EMBL" id="BAABAT010000120">
    <property type="protein sequence ID" value="GAA4264249.1"/>
    <property type="molecule type" value="Genomic_DNA"/>
</dbReference>
<sequence length="177" mass="19957">MAPVLEIAAARPYFGVGLPNPGPGSRQKHAPLGQRLYEAHPQVGYDIDGIDDPPPARDMPRHLPAIDALAEPPHGQRGAVGTYSDRFRLPHRVCGIRWHNESVALQRRDRQLQNLQSPQEVGPITLHISSHREHHLDMAVRRCRAHRRDRLVSWGRPGNARFSACQDTGWATRRHGR</sequence>
<evidence type="ECO:0000313" key="2">
    <source>
        <dbReference type="Proteomes" id="UP001500620"/>
    </source>
</evidence>
<dbReference type="Proteomes" id="UP001500620">
    <property type="component" value="Unassembled WGS sequence"/>
</dbReference>
<comment type="caution">
    <text evidence="1">The sequence shown here is derived from an EMBL/GenBank/DDBJ whole genome shotgun (WGS) entry which is preliminary data.</text>
</comment>